<feature type="transmembrane region" description="Helical" evidence="1">
    <location>
        <begin position="110"/>
        <end position="130"/>
    </location>
</feature>
<dbReference type="Proteomes" id="UP000193335">
    <property type="component" value="Unassembled WGS sequence"/>
</dbReference>
<keyword evidence="1" id="KW-1133">Transmembrane helix</keyword>
<dbReference type="AlphaFoldDB" id="A0A1Y2JTL7"/>
<dbReference type="InterPro" id="IPR025640">
    <property type="entry name" value="GYF_2"/>
</dbReference>
<sequence length="210" mass="23181">MSIAEWFVWQDGNQFGPITIEELRSMRATGKLRPTGYVWKQGLGTWKRLSDLFPTAAAQPLEALPPAPQAASTTYCDQNLTISNGEAQLDGQEFLLSMIRDISVKTETPVGGLTCLAFGAVLLIPALMHIQEPRDGPFYIAIFTVVGMIFALYNIIDVSSNSYLEVALRNGASVVFHARDKSYLNKLADRLQVALEAAQQISRDSERQSQ</sequence>
<evidence type="ECO:0000313" key="4">
    <source>
        <dbReference type="Proteomes" id="UP000193335"/>
    </source>
</evidence>
<evidence type="ECO:0000313" key="3">
    <source>
        <dbReference type="EMBL" id="OSJ35125.1"/>
    </source>
</evidence>
<name>A0A1Y2JTL7_BRAJP</name>
<reference evidence="3 4" key="1">
    <citation type="submission" date="2017-03" db="EMBL/GenBank/DDBJ databases">
        <title>Whole genome sequences of fourteen strains of Bradyrhizobium canariense and one strain of Bradyrhizobium japonicum isolated from Lupinus (Papilionoideae: Genisteae) species in Algeria.</title>
        <authorList>
            <person name="Crovadore J."/>
            <person name="Chekireb D."/>
            <person name="Brachmann A."/>
            <person name="Chablais R."/>
            <person name="Cochard B."/>
            <person name="Lefort F."/>
        </authorList>
    </citation>
    <scope>NUCLEOTIDE SEQUENCE [LARGE SCALE GENOMIC DNA]</scope>
    <source>
        <strain evidence="3 4">UBMA197</strain>
    </source>
</reference>
<proteinExistence type="predicted"/>
<protein>
    <recommendedName>
        <fullName evidence="2">GYF domain-containing protein</fullName>
    </recommendedName>
</protein>
<dbReference type="RefSeq" id="WP_085399353.1">
    <property type="nucleotide sequence ID" value="NZ_NAFL01000222.1"/>
</dbReference>
<dbReference type="Pfam" id="PF14237">
    <property type="entry name" value="GYF_2"/>
    <property type="match status" value="1"/>
</dbReference>
<keyword evidence="1" id="KW-0812">Transmembrane</keyword>
<feature type="transmembrane region" description="Helical" evidence="1">
    <location>
        <begin position="136"/>
        <end position="156"/>
    </location>
</feature>
<dbReference type="EMBL" id="NAFL01000222">
    <property type="protein sequence ID" value="OSJ35125.1"/>
    <property type="molecule type" value="Genomic_DNA"/>
</dbReference>
<accession>A0A1Y2JTL7</accession>
<gene>
    <name evidence="3" type="ORF">BSZ19_09460</name>
</gene>
<evidence type="ECO:0000256" key="1">
    <source>
        <dbReference type="SAM" id="Phobius"/>
    </source>
</evidence>
<comment type="caution">
    <text evidence="3">The sequence shown here is derived from an EMBL/GenBank/DDBJ whole genome shotgun (WGS) entry which is preliminary data.</text>
</comment>
<evidence type="ECO:0000259" key="2">
    <source>
        <dbReference type="Pfam" id="PF14237"/>
    </source>
</evidence>
<feature type="domain" description="GYF" evidence="2">
    <location>
        <begin position="6"/>
        <end position="51"/>
    </location>
</feature>
<organism evidence="3 4">
    <name type="scientific">Bradyrhizobium japonicum</name>
    <dbReference type="NCBI Taxonomy" id="375"/>
    <lineage>
        <taxon>Bacteria</taxon>
        <taxon>Pseudomonadati</taxon>
        <taxon>Pseudomonadota</taxon>
        <taxon>Alphaproteobacteria</taxon>
        <taxon>Hyphomicrobiales</taxon>
        <taxon>Nitrobacteraceae</taxon>
        <taxon>Bradyrhizobium</taxon>
    </lineage>
</organism>
<keyword evidence="1" id="KW-0472">Membrane</keyword>